<organism evidence="2 3">
    <name type="scientific">Phlyctema vagabunda</name>
    <dbReference type="NCBI Taxonomy" id="108571"/>
    <lineage>
        <taxon>Eukaryota</taxon>
        <taxon>Fungi</taxon>
        <taxon>Dikarya</taxon>
        <taxon>Ascomycota</taxon>
        <taxon>Pezizomycotina</taxon>
        <taxon>Leotiomycetes</taxon>
        <taxon>Helotiales</taxon>
        <taxon>Dermateaceae</taxon>
        <taxon>Phlyctema</taxon>
    </lineage>
</organism>
<reference evidence="2 3" key="1">
    <citation type="submission" date="2024-06" db="EMBL/GenBank/DDBJ databases">
        <title>Complete genome of Phlyctema vagabunda strain 19-DSS-EL-015.</title>
        <authorList>
            <person name="Fiorenzani C."/>
        </authorList>
    </citation>
    <scope>NUCLEOTIDE SEQUENCE [LARGE SCALE GENOMIC DNA]</scope>
    <source>
        <strain evidence="2 3">19-DSS-EL-015</strain>
    </source>
</reference>
<dbReference type="Pfam" id="PF00004">
    <property type="entry name" value="AAA"/>
    <property type="match status" value="1"/>
</dbReference>
<keyword evidence="3" id="KW-1185">Reference proteome</keyword>
<evidence type="ECO:0000313" key="2">
    <source>
        <dbReference type="EMBL" id="KAL3423910.1"/>
    </source>
</evidence>
<evidence type="ECO:0000259" key="1">
    <source>
        <dbReference type="SMART" id="SM00382"/>
    </source>
</evidence>
<dbReference type="Gene3D" id="3.40.50.300">
    <property type="entry name" value="P-loop containing nucleotide triphosphate hydrolases"/>
    <property type="match status" value="1"/>
</dbReference>
<name>A0ABR4PKR7_9HELO</name>
<dbReference type="Pfam" id="PF23232">
    <property type="entry name" value="AAA_lid_13"/>
    <property type="match status" value="1"/>
</dbReference>
<protein>
    <recommendedName>
        <fullName evidence="1">AAA+ ATPase domain-containing protein</fullName>
    </recommendedName>
</protein>
<comment type="caution">
    <text evidence="2">The sequence shown here is derived from an EMBL/GenBank/DDBJ whole genome shotgun (WGS) entry which is preliminary data.</text>
</comment>
<accession>A0ABR4PKR7</accession>
<dbReference type="InterPro" id="IPR027417">
    <property type="entry name" value="P-loop_NTPase"/>
</dbReference>
<sequence length="344" mass="39488">MVDALTYTKIHTSQSSTFHDDEDSPTARWDPWPLTVHMEKELDDSMVMLLPPTVFGFVLQDKTWLNLNIDGIHSIEWNKTAFNHLYLHPPSNKELIMALVKTRIAAGRFEDIIEKKGNGLMILLHGGPGTGKTLTAESVAEIAEKPLYRVTCGDIGTKANDVEKYLESVLYLGKIWNCVLLLDEADVFLEERTIADLERNSLVSVFLRILEYYDGILIMTSNRVGTFDEAFKSRIQVSLHYEDLTKKARETIWKNFIGMLEEAGGDVEISDLESHLDELASEEMNGRQIRNAMTTARQLALHRKEKLRWDHLEQVLKTAREFNTYLKRVQGHTDKQWARAQKIR</sequence>
<dbReference type="InterPro" id="IPR003593">
    <property type="entry name" value="AAA+_ATPase"/>
</dbReference>
<dbReference type="Proteomes" id="UP001629113">
    <property type="component" value="Unassembled WGS sequence"/>
</dbReference>
<dbReference type="InterPro" id="IPR003959">
    <property type="entry name" value="ATPase_AAA_core"/>
</dbReference>
<gene>
    <name evidence="2" type="ORF">PVAG01_05657</name>
</gene>
<dbReference type="EMBL" id="JBFCZG010000004">
    <property type="protein sequence ID" value="KAL3423910.1"/>
    <property type="molecule type" value="Genomic_DNA"/>
</dbReference>
<dbReference type="CDD" id="cd19481">
    <property type="entry name" value="RecA-like_protease"/>
    <property type="match status" value="1"/>
</dbReference>
<dbReference type="PANTHER" id="PTHR46411">
    <property type="entry name" value="FAMILY ATPASE, PUTATIVE-RELATED"/>
    <property type="match status" value="1"/>
</dbReference>
<dbReference type="SUPFAM" id="SSF52540">
    <property type="entry name" value="P-loop containing nucleoside triphosphate hydrolases"/>
    <property type="match status" value="1"/>
</dbReference>
<dbReference type="PANTHER" id="PTHR46411:SF2">
    <property type="entry name" value="AAA+ ATPASE DOMAIN-CONTAINING PROTEIN"/>
    <property type="match status" value="1"/>
</dbReference>
<dbReference type="SMART" id="SM00382">
    <property type="entry name" value="AAA"/>
    <property type="match status" value="1"/>
</dbReference>
<dbReference type="InterPro" id="IPR056599">
    <property type="entry name" value="AAA_lid_fung"/>
</dbReference>
<feature type="domain" description="AAA+ ATPase" evidence="1">
    <location>
        <begin position="118"/>
        <end position="245"/>
    </location>
</feature>
<proteinExistence type="predicted"/>
<evidence type="ECO:0000313" key="3">
    <source>
        <dbReference type="Proteomes" id="UP001629113"/>
    </source>
</evidence>